<dbReference type="PROSITE" id="PS51257">
    <property type="entry name" value="PROKAR_LIPOPROTEIN"/>
    <property type="match status" value="1"/>
</dbReference>
<sequence>MRRSKTLPAMMFLLSVSACTTASPAPTAPVPVSVPASAVVSSPASGPVSADAAKACELAAQAPRPGEAIEIDEQQIKTIIGYAATSAVEGVERAGAKVDTGYSAWLKAGLGDKAATASDRLLEAVAGLKDACVEAGLTP</sequence>
<evidence type="ECO:0000313" key="3">
    <source>
        <dbReference type="Proteomes" id="UP001597183"/>
    </source>
</evidence>
<dbReference type="Proteomes" id="UP001597183">
    <property type="component" value="Unassembled WGS sequence"/>
</dbReference>
<organism evidence="2 3">
    <name type="scientific">Actinoplanes sichuanensis</name>
    <dbReference type="NCBI Taxonomy" id="512349"/>
    <lineage>
        <taxon>Bacteria</taxon>
        <taxon>Bacillati</taxon>
        <taxon>Actinomycetota</taxon>
        <taxon>Actinomycetes</taxon>
        <taxon>Micromonosporales</taxon>
        <taxon>Micromonosporaceae</taxon>
        <taxon>Actinoplanes</taxon>
    </lineage>
</organism>
<gene>
    <name evidence="2" type="ORF">ACFQ5G_54260</name>
</gene>
<proteinExistence type="predicted"/>
<dbReference type="EMBL" id="JBHTMK010000081">
    <property type="protein sequence ID" value="MFD1374353.1"/>
    <property type="molecule type" value="Genomic_DNA"/>
</dbReference>
<comment type="caution">
    <text evidence="2">The sequence shown here is derived from an EMBL/GenBank/DDBJ whole genome shotgun (WGS) entry which is preliminary data.</text>
</comment>
<dbReference type="RefSeq" id="WP_317795079.1">
    <property type="nucleotide sequence ID" value="NZ_AP028461.1"/>
</dbReference>
<protein>
    <recommendedName>
        <fullName evidence="4">Lipoprotein</fullName>
    </recommendedName>
</protein>
<keyword evidence="1" id="KW-0732">Signal</keyword>
<feature type="signal peptide" evidence="1">
    <location>
        <begin position="1"/>
        <end position="22"/>
    </location>
</feature>
<feature type="chain" id="PRO_5046125970" description="Lipoprotein" evidence="1">
    <location>
        <begin position="23"/>
        <end position="139"/>
    </location>
</feature>
<evidence type="ECO:0000313" key="2">
    <source>
        <dbReference type="EMBL" id="MFD1374353.1"/>
    </source>
</evidence>
<accession>A0ABW4AWL1</accession>
<evidence type="ECO:0008006" key="4">
    <source>
        <dbReference type="Google" id="ProtNLM"/>
    </source>
</evidence>
<keyword evidence="3" id="KW-1185">Reference proteome</keyword>
<name>A0ABW4AWL1_9ACTN</name>
<evidence type="ECO:0000256" key="1">
    <source>
        <dbReference type="SAM" id="SignalP"/>
    </source>
</evidence>
<reference evidence="3" key="1">
    <citation type="journal article" date="2019" name="Int. J. Syst. Evol. Microbiol.">
        <title>The Global Catalogue of Microorganisms (GCM) 10K type strain sequencing project: providing services to taxonomists for standard genome sequencing and annotation.</title>
        <authorList>
            <consortium name="The Broad Institute Genomics Platform"/>
            <consortium name="The Broad Institute Genome Sequencing Center for Infectious Disease"/>
            <person name="Wu L."/>
            <person name="Ma J."/>
        </authorList>
    </citation>
    <scope>NUCLEOTIDE SEQUENCE [LARGE SCALE GENOMIC DNA]</scope>
    <source>
        <strain evidence="3">CCM 7526</strain>
    </source>
</reference>